<feature type="transmembrane region" description="Helical" evidence="1">
    <location>
        <begin position="271"/>
        <end position="290"/>
    </location>
</feature>
<dbReference type="EMBL" id="JABBJJ010000166">
    <property type="protein sequence ID" value="NMO19054.1"/>
    <property type="molecule type" value="Genomic_DNA"/>
</dbReference>
<proteinExistence type="predicted"/>
<dbReference type="AlphaFoldDB" id="A0A848LNB3"/>
<feature type="transmembrane region" description="Helical" evidence="1">
    <location>
        <begin position="143"/>
        <end position="165"/>
    </location>
</feature>
<feature type="transmembrane region" description="Helical" evidence="1">
    <location>
        <begin position="242"/>
        <end position="259"/>
    </location>
</feature>
<sequence length="393" mass="41841">MTASLSAERPVPVWRREPYRLFFPLGVVLGQVGVLPWLLYALGLASAWRSTTHALTLVQGFMLCFALGFLYTFIPRRTGTEGPSAARVGISLLLPVAVTASAWWEAWWLAEAFFLAQLGVLLSFVVPRILAPGPGRTVPEGMVWVPMALGLGAAGAVLTAVPPGMGPRWLHALGTGLLLQGLFAGLVLGVGGMLLPMFLHGEPPGADAGTRRRLKQGLHVAAALAFVASFFLEPLVSSRWGHALRAVVVAVALVGPTRLWRPPTQAGLHRWLIWASAWLLPLGYLVVALRPELRTAGLHVVFLGCFGLMALAVSTHVVLAHGGHGRLLMGRPWQVGTVGALMGVAMVSRLLVPFTSAHFTLWLGLAAGAFLTATALWALFLVPLTRGAPTPHA</sequence>
<comment type="caution">
    <text evidence="2">The sequence shown here is derived from an EMBL/GenBank/DDBJ whole genome shotgun (WGS) entry which is preliminary data.</text>
</comment>
<dbReference type="InterPro" id="IPR010266">
    <property type="entry name" value="NnrS"/>
</dbReference>
<feature type="transmembrane region" description="Helical" evidence="1">
    <location>
        <begin position="177"/>
        <end position="198"/>
    </location>
</feature>
<feature type="transmembrane region" description="Helical" evidence="1">
    <location>
        <begin position="296"/>
        <end position="320"/>
    </location>
</feature>
<organism evidence="2 3">
    <name type="scientific">Pyxidicoccus fallax</name>
    <dbReference type="NCBI Taxonomy" id="394095"/>
    <lineage>
        <taxon>Bacteria</taxon>
        <taxon>Pseudomonadati</taxon>
        <taxon>Myxococcota</taxon>
        <taxon>Myxococcia</taxon>
        <taxon>Myxococcales</taxon>
        <taxon>Cystobacterineae</taxon>
        <taxon>Myxococcaceae</taxon>
        <taxon>Pyxidicoccus</taxon>
    </lineage>
</organism>
<accession>A0A848LNB3</accession>
<gene>
    <name evidence="2" type="ORF">HG543_29935</name>
</gene>
<keyword evidence="1" id="KW-0472">Membrane</keyword>
<dbReference type="Proteomes" id="UP000518300">
    <property type="component" value="Unassembled WGS sequence"/>
</dbReference>
<dbReference type="RefSeq" id="WP_169348311.1">
    <property type="nucleotide sequence ID" value="NZ_JABBJJ010000166.1"/>
</dbReference>
<reference evidence="2 3" key="1">
    <citation type="submission" date="2020-04" db="EMBL/GenBank/DDBJ databases">
        <title>Draft genome of Pyxidicoccus fallax type strain.</title>
        <authorList>
            <person name="Whitworth D.E."/>
        </authorList>
    </citation>
    <scope>NUCLEOTIDE SEQUENCE [LARGE SCALE GENOMIC DNA]</scope>
    <source>
        <strain evidence="2 3">DSM 14698</strain>
    </source>
</reference>
<feature type="transmembrane region" description="Helical" evidence="1">
    <location>
        <begin position="54"/>
        <end position="74"/>
    </location>
</feature>
<evidence type="ECO:0000313" key="2">
    <source>
        <dbReference type="EMBL" id="NMO19054.1"/>
    </source>
</evidence>
<feature type="transmembrane region" description="Helical" evidence="1">
    <location>
        <begin position="21"/>
        <end position="42"/>
    </location>
</feature>
<protein>
    <submittedName>
        <fullName evidence="2">NnrS family protein</fullName>
    </submittedName>
</protein>
<evidence type="ECO:0000256" key="1">
    <source>
        <dbReference type="SAM" id="Phobius"/>
    </source>
</evidence>
<dbReference type="Pfam" id="PF05940">
    <property type="entry name" value="NnrS"/>
    <property type="match status" value="1"/>
</dbReference>
<feature type="transmembrane region" description="Helical" evidence="1">
    <location>
        <begin position="332"/>
        <end position="352"/>
    </location>
</feature>
<keyword evidence="1" id="KW-1133">Transmembrane helix</keyword>
<evidence type="ECO:0000313" key="3">
    <source>
        <dbReference type="Proteomes" id="UP000518300"/>
    </source>
</evidence>
<feature type="transmembrane region" description="Helical" evidence="1">
    <location>
        <begin position="86"/>
        <end position="106"/>
    </location>
</feature>
<feature type="transmembrane region" description="Helical" evidence="1">
    <location>
        <begin position="218"/>
        <end position="236"/>
    </location>
</feature>
<name>A0A848LNB3_9BACT</name>
<keyword evidence="1" id="KW-0812">Transmembrane</keyword>
<feature type="transmembrane region" description="Helical" evidence="1">
    <location>
        <begin position="358"/>
        <end position="382"/>
    </location>
</feature>
<keyword evidence="3" id="KW-1185">Reference proteome</keyword>